<dbReference type="EMBL" id="WWBZ02000022">
    <property type="protein sequence ID" value="KAF4308704.1"/>
    <property type="molecule type" value="Genomic_DNA"/>
</dbReference>
<evidence type="ECO:0000313" key="2">
    <source>
        <dbReference type="EMBL" id="KAF4308704.1"/>
    </source>
</evidence>
<dbReference type="OrthoDB" id="2819018at2759"/>
<evidence type="ECO:0000256" key="1">
    <source>
        <dbReference type="SAM" id="SignalP"/>
    </source>
</evidence>
<evidence type="ECO:0000313" key="3">
    <source>
        <dbReference type="Proteomes" id="UP000572817"/>
    </source>
</evidence>
<name>A0A8H4IYL1_9PEZI</name>
<comment type="caution">
    <text evidence="2">The sequence shown here is derived from an EMBL/GenBank/DDBJ whole genome shotgun (WGS) entry which is preliminary data.</text>
</comment>
<gene>
    <name evidence="2" type="ORF">GTA08_BOTSDO04843</name>
</gene>
<sequence>MSLGLMLGLVSSYLLIRPSPSLAAAKDNLTTAAIIGSLYWASGLSAIFYPGTDWCDPEFKDLYKATQKPVFTVYMTAIWVG</sequence>
<protein>
    <recommendedName>
        <fullName evidence="4">Integral membrane protein</fullName>
    </recommendedName>
</protein>
<feature type="signal peptide" evidence="1">
    <location>
        <begin position="1"/>
        <end position="23"/>
    </location>
</feature>
<proteinExistence type="predicted"/>
<organism evidence="2 3">
    <name type="scientific">Botryosphaeria dothidea</name>
    <dbReference type="NCBI Taxonomy" id="55169"/>
    <lineage>
        <taxon>Eukaryota</taxon>
        <taxon>Fungi</taxon>
        <taxon>Dikarya</taxon>
        <taxon>Ascomycota</taxon>
        <taxon>Pezizomycotina</taxon>
        <taxon>Dothideomycetes</taxon>
        <taxon>Dothideomycetes incertae sedis</taxon>
        <taxon>Botryosphaeriales</taxon>
        <taxon>Botryosphaeriaceae</taxon>
        <taxon>Botryosphaeria</taxon>
    </lineage>
</organism>
<dbReference type="InterPro" id="IPR046580">
    <property type="entry name" value="DUF6640"/>
</dbReference>
<evidence type="ECO:0008006" key="4">
    <source>
        <dbReference type="Google" id="ProtNLM"/>
    </source>
</evidence>
<feature type="chain" id="PRO_5034758265" description="Integral membrane protein" evidence="1">
    <location>
        <begin position="24"/>
        <end position="81"/>
    </location>
</feature>
<dbReference type="Pfam" id="PF20345">
    <property type="entry name" value="DUF6640"/>
    <property type="match status" value="1"/>
</dbReference>
<keyword evidence="3" id="KW-1185">Reference proteome</keyword>
<keyword evidence="1" id="KW-0732">Signal</keyword>
<reference evidence="2" key="1">
    <citation type="submission" date="2020-04" db="EMBL/GenBank/DDBJ databases">
        <title>Genome Assembly and Annotation of Botryosphaeria dothidea sdau 11-99, a Latent Pathogen of Apple Fruit Ring Rot in China.</title>
        <authorList>
            <person name="Yu C."/>
            <person name="Diao Y."/>
            <person name="Lu Q."/>
            <person name="Zhao J."/>
            <person name="Cui S."/>
            <person name="Peng C."/>
            <person name="He B."/>
            <person name="Liu H."/>
        </authorList>
    </citation>
    <scope>NUCLEOTIDE SEQUENCE [LARGE SCALE GENOMIC DNA]</scope>
    <source>
        <strain evidence="2">Sdau11-99</strain>
    </source>
</reference>
<dbReference type="AlphaFoldDB" id="A0A8H4IYL1"/>
<dbReference type="Proteomes" id="UP000572817">
    <property type="component" value="Unassembled WGS sequence"/>
</dbReference>
<accession>A0A8H4IYL1</accession>